<dbReference type="EMBL" id="JABBPN010000005">
    <property type="protein sequence ID" value="NMO95774.1"/>
    <property type="molecule type" value="Genomic_DNA"/>
</dbReference>
<feature type="transmembrane region" description="Helical" evidence="7">
    <location>
        <begin position="291"/>
        <end position="312"/>
    </location>
</feature>
<keyword evidence="5 7" id="KW-1133">Transmembrane helix</keyword>
<evidence type="ECO:0000256" key="6">
    <source>
        <dbReference type="ARBA" id="ARBA00023136"/>
    </source>
</evidence>
<keyword evidence="2" id="KW-0813">Transport</keyword>
<keyword evidence="9" id="KW-1185">Reference proteome</keyword>
<dbReference type="PANTHER" id="PTHR23513">
    <property type="entry name" value="INTEGRAL MEMBRANE EFFLUX PROTEIN-RELATED"/>
    <property type="match status" value="1"/>
</dbReference>
<feature type="transmembrane region" description="Helical" evidence="7">
    <location>
        <begin position="137"/>
        <end position="161"/>
    </location>
</feature>
<dbReference type="SUPFAM" id="SSF103473">
    <property type="entry name" value="MFS general substrate transporter"/>
    <property type="match status" value="1"/>
</dbReference>
<gene>
    <name evidence="8" type="ORF">HII30_08300</name>
</gene>
<accession>A0A848M8C8</accession>
<dbReference type="InterPro" id="IPR036259">
    <property type="entry name" value="MFS_trans_sf"/>
</dbReference>
<feature type="transmembrane region" description="Helical" evidence="7">
    <location>
        <begin position="12"/>
        <end position="34"/>
    </location>
</feature>
<evidence type="ECO:0000256" key="7">
    <source>
        <dbReference type="SAM" id="Phobius"/>
    </source>
</evidence>
<comment type="subcellular location">
    <subcellularLocation>
        <location evidence="1">Cell membrane</location>
        <topology evidence="1">Multi-pass membrane protein</topology>
    </subcellularLocation>
</comment>
<dbReference type="Gene3D" id="1.20.1250.20">
    <property type="entry name" value="MFS general substrate transporter like domains"/>
    <property type="match status" value="1"/>
</dbReference>
<keyword evidence="3" id="KW-1003">Cell membrane</keyword>
<evidence type="ECO:0000256" key="3">
    <source>
        <dbReference type="ARBA" id="ARBA00022475"/>
    </source>
</evidence>
<evidence type="ECO:0000256" key="4">
    <source>
        <dbReference type="ARBA" id="ARBA00022692"/>
    </source>
</evidence>
<feature type="transmembrane region" description="Helical" evidence="7">
    <location>
        <begin position="71"/>
        <end position="92"/>
    </location>
</feature>
<dbReference type="GO" id="GO:0005886">
    <property type="term" value="C:plasma membrane"/>
    <property type="evidence" value="ECO:0007669"/>
    <property type="project" value="UniProtKB-SubCell"/>
</dbReference>
<organism evidence="8 9">
    <name type="scientific">Paenibacillus lemnae</name>
    <dbReference type="NCBI Taxonomy" id="1330551"/>
    <lineage>
        <taxon>Bacteria</taxon>
        <taxon>Bacillati</taxon>
        <taxon>Bacillota</taxon>
        <taxon>Bacilli</taxon>
        <taxon>Bacillales</taxon>
        <taxon>Paenibacillaceae</taxon>
        <taxon>Paenibacillus</taxon>
    </lineage>
</organism>
<evidence type="ECO:0000256" key="5">
    <source>
        <dbReference type="ARBA" id="ARBA00022989"/>
    </source>
</evidence>
<dbReference type="CDD" id="cd06173">
    <property type="entry name" value="MFS_MefA_like"/>
    <property type="match status" value="1"/>
</dbReference>
<comment type="caution">
    <text evidence="8">The sequence shown here is derived from an EMBL/GenBank/DDBJ whole genome shotgun (WGS) entry which is preliminary data.</text>
</comment>
<feature type="transmembrane region" description="Helical" evidence="7">
    <location>
        <begin position="262"/>
        <end position="284"/>
    </location>
</feature>
<feature type="transmembrane region" description="Helical" evidence="7">
    <location>
        <begin position="167"/>
        <end position="186"/>
    </location>
</feature>
<dbReference type="PANTHER" id="PTHR23513:SF6">
    <property type="entry name" value="MAJOR FACILITATOR SUPERFAMILY ASSOCIATED DOMAIN-CONTAINING PROTEIN"/>
    <property type="match status" value="1"/>
</dbReference>
<feature type="transmembrane region" description="Helical" evidence="7">
    <location>
        <begin position="98"/>
        <end position="116"/>
    </location>
</feature>
<dbReference type="Proteomes" id="UP000565468">
    <property type="component" value="Unassembled WGS sequence"/>
</dbReference>
<feature type="transmembrane region" description="Helical" evidence="7">
    <location>
        <begin position="318"/>
        <end position="340"/>
    </location>
</feature>
<evidence type="ECO:0000313" key="8">
    <source>
        <dbReference type="EMBL" id="NMO95774.1"/>
    </source>
</evidence>
<dbReference type="InterPro" id="IPR010290">
    <property type="entry name" value="TM_effector"/>
</dbReference>
<protein>
    <submittedName>
        <fullName evidence="8">MFS transporter</fullName>
    </submittedName>
</protein>
<feature type="transmembrane region" description="Helical" evidence="7">
    <location>
        <begin position="40"/>
        <end position="59"/>
    </location>
</feature>
<name>A0A848M8C8_PAELE</name>
<keyword evidence="4 7" id="KW-0812">Transmembrane</keyword>
<feature type="transmembrane region" description="Helical" evidence="7">
    <location>
        <begin position="221"/>
        <end position="242"/>
    </location>
</feature>
<keyword evidence="6 7" id="KW-0472">Membrane</keyword>
<proteinExistence type="predicted"/>
<reference evidence="8 9" key="1">
    <citation type="submission" date="2020-04" db="EMBL/GenBank/DDBJ databases">
        <title>Paenibacillus algicola sp. nov., a novel marine bacterium producing alginate lyase.</title>
        <authorList>
            <person name="Huang H."/>
        </authorList>
    </citation>
    <scope>NUCLEOTIDE SEQUENCE [LARGE SCALE GENOMIC DNA]</scope>
    <source>
        <strain evidence="8 9">L7-75</strain>
    </source>
</reference>
<feature type="transmembrane region" description="Helical" evidence="7">
    <location>
        <begin position="352"/>
        <end position="374"/>
    </location>
</feature>
<dbReference type="RefSeq" id="WP_169504544.1">
    <property type="nucleotide sequence ID" value="NZ_JABBPN010000005.1"/>
</dbReference>
<dbReference type="AlphaFoldDB" id="A0A848M8C8"/>
<feature type="transmembrane region" description="Helical" evidence="7">
    <location>
        <begin position="380"/>
        <end position="400"/>
    </location>
</feature>
<evidence type="ECO:0000256" key="1">
    <source>
        <dbReference type="ARBA" id="ARBA00004651"/>
    </source>
</evidence>
<evidence type="ECO:0000256" key="2">
    <source>
        <dbReference type="ARBA" id="ARBA00022448"/>
    </source>
</evidence>
<evidence type="ECO:0000313" key="9">
    <source>
        <dbReference type="Proteomes" id="UP000565468"/>
    </source>
</evidence>
<sequence length="442" mass="46807">MIFKNRNFLLLFSGRILTNIGDSLYAVAAMWLVYDLGGSTLYSGLAGFLSIIPRVIQLLTGPVIDRVPLRGMLVVTQLLQALLLLTVPAAYYLDMLTVGLVLVITPILTTLNMWIYPAQMAALPKILTRDQLTQGNSLFTVAYQGIDIACNAISGGLIILLGAVSLYFWNAAGFFVGALLFTQLSITSSVLNSDNNVTKTSIKAGSEKRTRLYFNEIKEGLAFLLATPLARIQVGMIVINAAGGATFTLLPAFGESLGGAGMYGMMLMAQAAGSLLGAMLTPYLKLERIPIGLMFGTSFILSGAAWGASMFAPFNWMILMMYGLAWIPGGVTNVMVNTVLQKAVPQKKLGTVFAAASAISGIAMPAGSLLGGALGTIASSFYIIAGCGFTVLIVGVYWMLNPVTKGLPSSRDISESWFVLPGTKEELSQDPASSSSLSSPSA</sequence>
<dbReference type="Pfam" id="PF05977">
    <property type="entry name" value="MFS_3"/>
    <property type="match status" value="1"/>
</dbReference>